<dbReference type="Pfam" id="PF04984">
    <property type="entry name" value="Phage_sheath_1"/>
    <property type="match status" value="1"/>
</dbReference>
<comment type="similarity">
    <text evidence="1">Belongs to the myoviridae tail sheath protein family.</text>
</comment>
<feature type="domain" description="Tail sheath protein C-terminal" evidence="4">
    <location>
        <begin position="496"/>
        <end position="600"/>
    </location>
</feature>
<gene>
    <name evidence="5" type="ORF">DI563_09755</name>
</gene>
<dbReference type="Pfam" id="PF17482">
    <property type="entry name" value="Phage_sheath_1C"/>
    <property type="match status" value="1"/>
</dbReference>
<evidence type="ECO:0000313" key="5">
    <source>
        <dbReference type="EMBL" id="PZQ75404.1"/>
    </source>
</evidence>
<dbReference type="InterPro" id="IPR052042">
    <property type="entry name" value="Tail_sheath_structural"/>
</dbReference>
<dbReference type="Gene3D" id="3.40.50.11780">
    <property type="match status" value="2"/>
</dbReference>
<sequence length="613" mass="64455">MVRSFRPRLAPHGCPLRLPPRAPPPQNREALSLPAYTTPGVYAEEPPSPGRRITLVPTHVAAFVGPTRRGPLEGAPPMLGSVADFERVYGGAQPLWLDDGTGGVAPQTNHMALAVRAFFDNGGARLYVQRTAGAATAASAPLHPEAAPADRTIVIHAATPGRLGNGTVRLRERASPVTLRAMTHAEPGTVLRTANADGTVECVADAQGRWHDRRGRRVAHGRVGVSRILSVELECFDAEGLALGSWTGLAFSALHPRWVGTVLSREAAAGGRAAVWWALGPAADAWALLDAVRAQGSDADDQAPVALAGGTDGGLPPLGTADEPGSYAAGLAMLGRLGDVRLVAAPGSSLRDDGTALRAALVAHAGAPRAWRMALLDPAPGLAVAEVQAQRAEVDSPHAALHWPCLVVPDPLPPPGVVGATITVPPGGAVAGLYAHADLQWGAHHTPANQPVSGVVRAEQPVSAREQEQLNPRGINCFREFIGRGLVLWGGRTMSSESQWRYVNVRRYVDAIEASLDAGLRWVAFELQGEAVWAEVRAAVDDFLLGQWREGALQGSRANEAWYVQCGAGRTMTANDVAQGRVVCEVGIALLRPAEFIVLRWVGLTAGALQPDG</sequence>
<feature type="domain" description="Tail sheath protein subtilisin-like" evidence="3">
    <location>
        <begin position="339"/>
        <end position="494"/>
    </location>
</feature>
<dbReference type="InterPro" id="IPR020287">
    <property type="entry name" value="Tail_sheath_C"/>
</dbReference>
<feature type="region of interest" description="Disordered" evidence="2">
    <location>
        <begin position="1"/>
        <end position="40"/>
    </location>
</feature>
<organism evidence="5 6">
    <name type="scientific">Variovorax paradoxus</name>
    <dbReference type="NCBI Taxonomy" id="34073"/>
    <lineage>
        <taxon>Bacteria</taxon>
        <taxon>Pseudomonadati</taxon>
        <taxon>Pseudomonadota</taxon>
        <taxon>Betaproteobacteria</taxon>
        <taxon>Burkholderiales</taxon>
        <taxon>Comamonadaceae</taxon>
        <taxon>Variovorax</taxon>
    </lineage>
</organism>
<comment type="caution">
    <text evidence="5">The sequence shown here is derived from an EMBL/GenBank/DDBJ whole genome shotgun (WGS) entry which is preliminary data.</text>
</comment>
<dbReference type="InterPro" id="IPR035089">
    <property type="entry name" value="Phage_sheath_subtilisin"/>
</dbReference>
<evidence type="ECO:0000259" key="4">
    <source>
        <dbReference type="Pfam" id="PF17482"/>
    </source>
</evidence>
<proteinExistence type="inferred from homology"/>
<feature type="compositionally biased region" description="Pro residues" evidence="2">
    <location>
        <begin position="17"/>
        <end position="26"/>
    </location>
</feature>
<evidence type="ECO:0000313" key="6">
    <source>
        <dbReference type="Proteomes" id="UP000249135"/>
    </source>
</evidence>
<name>A0A2W5QE72_VARPD</name>
<evidence type="ECO:0000256" key="2">
    <source>
        <dbReference type="SAM" id="MobiDB-lite"/>
    </source>
</evidence>
<accession>A0A2W5QE72</accession>
<dbReference type="PANTHER" id="PTHR35861">
    <property type="match status" value="1"/>
</dbReference>
<evidence type="ECO:0000259" key="3">
    <source>
        <dbReference type="Pfam" id="PF04984"/>
    </source>
</evidence>
<dbReference type="AlphaFoldDB" id="A0A2W5QE72"/>
<dbReference type="EMBL" id="QFPP01000089">
    <property type="protein sequence ID" value="PZQ75404.1"/>
    <property type="molecule type" value="Genomic_DNA"/>
</dbReference>
<dbReference type="PANTHER" id="PTHR35861:SF1">
    <property type="entry name" value="PHAGE TAIL SHEATH PROTEIN"/>
    <property type="match status" value="1"/>
</dbReference>
<dbReference type="Proteomes" id="UP000249135">
    <property type="component" value="Unassembled WGS sequence"/>
</dbReference>
<protein>
    <submittedName>
        <fullName evidence="5">Phage tail sheath family protein</fullName>
    </submittedName>
</protein>
<reference evidence="5 6" key="1">
    <citation type="submission" date="2017-08" db="EMBL/GenBank/DDBJ databases">
        <title>Infants hospitalized years apart are colonized by the same room-sourced microbial strains.</title>
        <authorList>
            <person name="Brooks B."/>
            <person name="Olm M.R."/>
            <person name="Firek B.A."/>
            <person name="Baker R."/>
            <person name="Thomas B.C."/>
            <person name="Morowitz M.J."/>
            <person name="Banfield J.F."/>
        </authorList>
    </citation>
    <scope>NUCLEOTIDE SEQUENCE [LARGE SCALE GENOMIC DNA]</scope>
    <source>
        <strain evidence="5">S2_005_003_R2_41</strain>
    </source>
</reference>
<evidence type="ECO:0000256" key="1">
    <source>
        <dbReference type="ARBA" id="ARBA00008005"/>
    </source>
</evidence>